<dbReference type="SMART" id="SM00220">
    <property type="entry name" value="S_TKc"/>
    <property type="match status" value="1"/>
</dbReference>
<keyword evidence="3 4" id="KW-0067">ATP-binding</keyword>
<protein>
    <submittedName>
        <fullName evidence="8">Pkinase-domain-containing protein</fullName>
    </submittedName>
</protein>
<dbReference type="PROSITE" id="PS50006">
    <property type="entry name" value="FHA_DOMAIN"/>
    <property type="match status" value="1"/>
</dbReference>
<dbReference type="InterPro" id="IPR017441">
    <property type="entry name" value="Protein_kinase_ATP_BS"/>
</dbReference>
<keyword evidence="2 4" id="KW-0547">Nucleotide-binding</keyword>
<gene>
    <name evidence="8" type="ORF">L211DRAFT_827227</name>
</gene>
<dbReference type="InterPro" id="IPR008984">
    <property type="entry name" value="SMAD_FHA_dom_sf"/>
</dbReference>
<dbReference type="STRING" id="1051890.A0A3N4LHB4"/>
<dbReference type="FunCoup" id="A0A3N4LHB4">
    <property type="interactions" value="166"/>
</dbReference>
<evidence type="ECO:0000256" key="3">
    <source>
        <dbReference type="ARBA" id="ARBA00022840"/>
    </source>
</evidence>
<reference evidence="8 9" key="1">
    <citation type="journal article" date="2018" name="Nat. Ecol. Evol.">
        <title>Pezizomycetes genomes reveal the molecular basis of ectomycorrhizal truffle lifestyle.</title>
        <authorList>
            <person name="Murat C."/>
            <person name="Payen T."/>
            <person name="Noel B."/>
            <person name="Kuo A."/>
            <person name="Morin E."/>
            <person name="Chen J."/>
            <person name="Kohler A."/>
            <person name="Krizsan K."/>
            <person name="Balestrini R."/>
            <person name="Da Silva C."/>
            <person name="Montanini B."/>
            <person name="Hainaut M."/>
            <person name="Levati E."/>
            <person name="Barry K.W."/>
            <person name="Belfiori B."/>
            <person name="Cichocki N."/>
            <person name="Clum A."/>
            <person name="Dockter R.B."/>
            <person name="Fauchery L."/>
            <person name="Guy J."/>
            <person name="Iotti M."/>
            <person name="Le Tacon F."/>
            <person name="Lindquist E.A."/>
            <person name="Lipzen A."/>
            <person name="Malagnac F."/>
            <person name="Mello A."/>
            <person name="Molinier V."/>
            <person name="Miyauchi S."/>
            <person name="Poulain J."/>
            <person name="Riccioni C."/>
            <person name="Rubini A."/>
            <person name="Sitrit Y."/>
            <person name="Splivallo R."/>
            <person name="Traeger S."/>
            <person name="Wang M."/>
            <person name="Zifcakova L."/>
            <person name="Wipf D."/>
            <person name="Zambonelli A."/>
            <person name="Paolocci F."/>
            <person name="Nowrousian M."/>
            <person name="Ottonello S."/>
            <person name="Baldrian P."/>
            <person name="Spatafora J.W."/>
            <person name="Henrissat B."/>
            <person name="Nagy L.G."/>
            <person name="Aury J.M."/>
            <person name="Wincker P."/>
            <person name="Grigoriev I.V."/>
            <person name="Bonfante P."/>
            <person name="Martin F.M."/>
        </authorList>
    </citation>
    <scope>NUCLEOTIDE SEQUENCE [LARGE SCALE GENOMIC DNA]</scope>
    <source>
        <strain evidence="8 9">ATCC MYA-4762</strain>
    </source>
</reference>
<organism evidence="8 9">
    <name type="scientific">Terfezia boudieri ATCC MYA-4762</name>
    <dbReference type="NCBI Taxonomy" id="1051890"/>
    <lineage>
        <taxon>Eukaryota</taxon>
        <taxon>Fungi</taxon>
        <taxon>Dikarya</taxon>
        <taxon>Ascomycota</taxon>
        <taxon>Pezizomycotina</taxon>
        <taxon>Pezizomycetes</taxon>
        <taxon>Pezizales</taxon>
        <taxon>Pezizaceae</taxon>
        <taxon>Terfezia</taxon>
    </lineage>
</organism>
<dbReference type="SUPFAM" id="SSF49879">
    <property type="entry name" value="SMAD/FHA domain"/>
    <property type="match status" value="1"/>
</dbReference>
<dbReference type="OrthoDB" id="74764at2759"/>
<evidence type="ECO:0000259" key="7">
    <source>
        <dbReference type="PROSITE" id="PS50011"/>
    </source>
</evidence>
<dbReference type="PROSITE" id="PS50011">
    <property type="entry name" value="PROTEIN_KINASE_DOM"/>
    <property type="match status" value="1"/>
</dbReference>
<dbReference type="InParanoid" id="A0A3N4LHB4"/>
<dbReference type="InterPro" id="IPR011009">
    <property type="entry name" value="Kinase-like_dom_sf"/>
</dbReference>
<dbReference type="Gene3D" id="1.10.510.10">
    <property type="entry name" value="Transferase(Phosphotransferase) domain 1"/>
    <property type="match status" value="1"/>
</dbReference>
<feature type="domain" description="Protein kinase" evidence="7">
    <location>
        <begin position="170"/>
        <end position="441"/>
    </location>
</feature>
<dbReference type="FunFam" id="1.10.510.10:FF:000571">
    <property type="entry name" value="Maternal embryonic leucine zipper kinase"/>
    <property type="match status" value="1"/>
</dbReference>
<dbReference type="GO" id="GO:0005524">
    <property type="term" value="F:ATP binding"/>
    <property type="evidence" value="ECO:0007669"/>
    <property type="project" value="UniProtKB-UniRule"/>
</dbReference>
<dbReference type="Proteomes" id="UP000267821">
    <property type="component" value="Unassembled WGS sequence"/>
</dbReference>
<keyword evidence="9" id="KW-1185">Reference proteome</keyword>
<dbReference type="InterPro" id="IPR000253">
    <property type="entry name" value="FHA_dom"/>
</dbReference>
<dbReference type="CDD" id="cd22670">
    <property type="entry name" value="FHA_MEK1-like"/>
    <property type="match status" value="1"/>
</dbReference>
<evidence type="ECO:0000256" key="2">
    <source>
        <dbReference type="ARBA" id="ARBA00022741"/>
    </source>
</evidence>
<keyword evidence="8" id="KW-0418">Kinase</keyword>
<evidence type="ECO:0000259" key="6">
    <source>
        <dbReference type="PROSITE" id="PS50006"/>
    </source>
</evidence>
<name>A0A3N4LHB4_9PEZI</name>
<feature type="binding site" evidence="4">
    <location>
        <position position="199"/>
    </location>
    <ligand>
        <name>ATP</name>
        <dbReference type="ChEBI" id="CHEBI:30616"/>
    </ligand>
</feature>
<evidence type="ECO:0000313" key="8">
    <source>
        <dbReference type="EMBL" id="RPB22116.1"/>
    </source>
</evidence>
<dbReference type="InterPro" id="IPR000719">
    <property type="entry name" value="Prot_kinase_dom"/>
</dbReference>
<dbReference type="EMBL" id="ML121554">
    <property type="protein sequence ID" value="RPB22116.1"/>
    <property type="molecule type" value="Genomic_DNA"/>
</dbReference>
<dbReference type="GO" id="GO:0004672">
    <property type="term" value="F:protein kinase activity"/>
    <property type="evidence" value="ECO:0007669"/>
    <property type="project" value="InterPro"/>
</dbReference>
<dbReference type="Pfam" id="PF00069">
    <property type="entry name" value="Pkinase"/>
    <property type="match status" value="1"/>
</dbReference>
<feature type="domain" description="FHA" evidence="6">
    <location>
        <begin position="64"/>
        <end position="118"/>
    </location>
</feature>
<dbReference type="SUPFAM" id="SSF56112">
    <property type="entry name" value="Protein kinase-like (PK-like)"/>
    <property type="match status" value="1"/>
</dbReference>
<evidence type="ECO:0000256" key="4">
    <source>
        <dbReference type="PROSITE-ProRule" id="PRU10141"/>
    </source>
</evidence>
<keyword evidence="8" id="KW-0808">Transferase</keyword>
<dbReference type="InterPro" id="IPR008271">
    <property type="entry name" value="Ser/Thr_kinase_AS"/>
</dbReference>
<evidence type="ECO:0000313" key="9">
    <source>
        <dbReference type="Proteomes" id="UP000267821"/>
    </source>
</evidence>
<evidence type="ECO:0000256" key="5">
    <source>
        <dbReference type="SAM" id="MobiDB-lite"/>
    </source>
</evidence>
<comment type="similarity">
    <text evidence="1">Belongs to the protein kinase superfamily. CAMK Ser/Thr protein kinase family. CHEK2 subfamily.</text>
</comment>
<dbReference type="AlphaFoldDB" id="A0A3N4LHB4"/>
<accession>A0A3N4LHB4</accession>
<sequence length="610" mass="69334">MPPMYFPSDMHYEARRDTQALSEYDMAEHTSPMPTEGDMLVGYLEATLLDDRKEIVKITQNEEFYIGREPSCKLVISHPCCSNWHFRIYSVLFERQIKPLVYCQDLSLNGTRYNGKAMGKKNTVLLSENDTLEIRRAATLVFHAVNSSTELTFDLSYVDSDRYLFSDTYTVTKRLLGKGGFGYVLMAIEDATQNQLACKVVDLSDKKGQGRQMLIKEVRILMELNHPNIINLHKVYSTADRIYIFEDLITGGDLWSHIERKGQLEEIEAMPILWQLAEALEYLHEHGIAHRDLKPDNILLTSTHPGARIILTDFGTAKQTTLGSRMLTFVGTIEYTAPEITLRQTNPSASTGYFHSVDLWSFGILLYMMLCGQQPFAPNGTGPLETKKIHERAKKCDLNSLDVDPMWMDKSEEAKDLIRKTVVVEPLKRLDTKSIRRHPWFDRYREELENLYKRACAGWKKRDTPVEWLDVEEGQNGRVVHKTVAGVTQVSSHFVGNPPQVKVHRPSKLQMIVESDEVEGQKMEETMGKVRLDSDPKYVADSYGTGDGDIEMEDSSKGVKHIPPVDGDEEDKLHHVVSAEQKGWRSAKGFAQKVAETRKKGGARVWGGRG</sequence>
<dbReference type="PROSITE" id="PS00108">
    <property type="entry name" value="PROTEIN_KINASE_ST"/>
    <property type="match status" value="1"/>
</dbReference>
<evidence type="ECO:0000256" key="1">
    <source>
        <dbReference type="ARBA" id="ARBA00005575"/>
    </source>
</evidence>
<proteinExistence type="inferred from homology"/>
<dbReference type="Pfam" id="PF00498">
    <property type="entry name" value="FHA"/>
    <property type="match status" value="1"/>
</dbReference>
<dbReference type="Gene3D" id="2.60.200.20">
    <property type="match status" value="1"/>
</dbReference>
<dbReference type="PROSITE" id="PS00107">
    <property type="entry name" value="PROTEIN_KINASE_ATP"/>
    <property type="match status" value="1"/>
</dbReference>
<dbReference type="PANTHER" id="PTHR24347">
    <property type="entry name" value="SERINE/THREONINE-PROTEIN KINASE"/>
    <property type="match status" value="1"/>
</dbReference>
<dbReference type="SMART" id="SM00240">
    <property type="entry name" value="FHA"/>
    <property type="match status" value="1"/>
</dbReference>
<feature type="region of interest" description="Disordered" evidence="5">
    <location>
        <begin position="547"/>
        <end position="569"/>
    </location>
</feature>